<dbReference type="SUPFAM" id="SSF49503">
    <property type="entry name" value="Cupredoxins"/>
    <property type="match status" value="1"/>
</dbReference>
<dbReference type="PANTHER" id="PTHR36507:SF1">
    <property type="entry name" value="BLL1555 PROTEIN"/>
    <property type="match status" value="1"/>
</dbReference>
<gene>
    <name evidence="3" type="ORF">ACFQ33_12120</name>
</gene>
<feature type="domain" description="EfeO-type cupredoxin-like" evidence="2">
    <location>
        <begin position="10"/>
        <end position="105"/>
    </location>
</feature>
<dbReference type="InterPro" id="IPR052721">
    <property type="entry name" value="ET_Amicyanin"/>
</dbReference>
<name>A0ABW3YYE4_MYCRA</name>
<dbReference type="Pfam" id="PF13473">
    <property type="entry name" value="Cupredoxin_1"/>
    <property type="match status" value="1"/>
</dbReference>
<dbReference type="InterPro" id="IPR035668">
    <property type="entry name" value="Amicyanin"/>
</dbReference>
<evidence type="ECO:0000313" key="3">
    <source>
        <dbReference type="EMBL" id="MFD1328638.1"/>
    </source>
</evidence>
<sequence length="109" mass="11660">MDTTLNRGAIAGALMALFFVPVSPAAAAEHQITIAGMKFIPASVALKAGDVVVWKNDDMFRHTATARGGSFDVDLPPKAEKRVKITAAGAVDYYCRFHPAMKGKLEVEP</sequence>
<accession>A0ABW3YYE4</accession>
<evidence type="ECO:0000259" key="2">
    <source>
        <dbReference type="Pfam" id="PF13473"/>
    </source>
</evidence>
<dbReference type="RefSeq" id="WP_374839111.1">
    <property type="nucleotide sequence ID" value="NZ_JBHEEW010000008.1"/>
</dbReference>
<dbReference type="InterPro" id="IPR008972">
    <property type="entry name" value="Cupredoxin"/>
</dbReference>
<reference evidence="4" key="1">
    <citation type="journal article" date="2019" name="Int. J. Syst. Evol. Microbiol.">
        <title>The Global Catalogue of Microorganisms (GCM) 10K type strain sequencing project: providing services to taxonomists for standard genome sequencing and annotation.</title>
        <authorList>
            <consortium name="The Broad Institute Genomics Platform"/>
            <consortium name="The Broad Institute Genome Sequencing Center for Infectious Disease"/>
            <person name="Wu L."/>
            <person name="Ma J."/>
        </authorList>
    </citation>
    <scope>NUCLEOTIDE SEQUENCE [LARGE SCALE GENOMIC DNA]</scope>
    <source>
        <strain evidence="4">CCUG 55609</strain>
    </source>
</reference>
<comment type="caution">
    <text evidence="3">The sequence shown here is derived from an EMBL/GenBank/DDBJ whole genome shotgun (WGS) entry which is preliminary data.</text>
</comment>
<evidence type="ECO:0000313" key="4">
    <source>
        <dbReference type="Proteomes" id="UP001597173"/>
    </source>
</evidence>
<protein>
    <submittedName>
        <fullName evidence="3">Cupredoxin family copper-binding protein</fullName>
    </submittedName>
</protein>
<dbReference type="EMBL" id="JBHTNF010000006">
    <property type="protein sequence ID" value="MFD1328638.1"/>
    <property type="molecule type" value="Genomic_DNA"/>
</dbReference>
<dbReference type="Gene3D" id="2.60.40.420">
    <property type="entry name" value="Cupredoxins - blue copper proteins"/>
    <property type="match status" value="1"/>
</dbReference>
<dbReference type="CDD" id="cd13921">
    <property type="entry name" value="Amicyanin"/>
    <property type="match status" value="1"/>
</dbReference>
<evidence type="ECO:0000256" key="1">
    <source>
        <dbReference type="SAM" id="SignalP"/>
    </source>
</evidence>
<feature type="chain" id="PRO_5045143411" evidence="1">
    <location>
        <begin position="28"/>
        <end position="109"/>
    </location>
</feature>
<dbReference type="Proteomes" id="UP001597173">
    <property type="component" value="Unassembled WGS sequence"/>
</dbReference>
<keyword evidence="1" id="KW-0732">Signal</keyword>
<organism evidence="3 4">
    <name type="scientific">Mycoplana ramosa</name>
    <name type="common">Mycoplana bullata</name>
    <dbReference type="NCBI Taxonomy" id="40837"/>
    <lineage>
        <taxon>Bacteria</taxon>
        <taxon>Pseudomonadati</taxon>
        <taxon>Pseudomonadota</taxon>
        <taxon>Alphaproteobacteria</taxon>
        <taxon>Hyphomicrobiales</taxon>
        <taxon>Rhizobiaceae</taxon>
        <taxon>Mycoplana</taxon>
    </lineage>
</organism>
<feature type="signal peptide" evidence="1">
    <location>
        <begin position="1"/>
        <end position="27"/>
    </location>
</feature>
<dbReference type="InterPro" id="IPR028096">
    <property type="entry name" value="EfeO_Cupredoxin"/>
</dbReference>
<keyword evidence="4" id="KW-1185">Reference proteome</keyword>
<dbReference type="PANTHER" id="PTHR36507">
    <property type="entry name" value="BLL1555 PROTEIN"/>
    <property type="match status" value="1"/>
</dbReference>
<proteinExistence type="predicted"/>